<proteinExistence type="predicted"/>
<evidence type="ECO:0000256" key="3">
    <source>
        <dbReference type="ARBA" id="ARBA00023002"/>
    </source>
</evidence>
<dbReference type="NCBIfam" id="NF005968">
    <property type="entry name" value="PRK08057.1-2"/>
    <property type="match status" value="1"/>
</dbReference>
<dbReference type="Pfam" id="PF02571">
    <property type="entry name" value="CbiJ"/>
    <property type="match status" value="1"/>
</dbReference>
<dbReference type="AlphaFoldDB" id="A0A0A0J8G4"/>
<evidence type="ECO:0000256" key="1">
    <source>
        <dbReference type="ARBA" id="ARBA00004953"/>
    </source>
</evidence>
<dbReference type="PANTHER" id="PTHR36925:SF1">
    <property type="entry name" value="COBALT-PRECORRIN-6A REDUCTASE"/>
    <property type="match status" value="1"/>
</dbReference>
<dbReference type="UniPathway" id="UPA00148"/>
<dbReference type="PROSITE" id="PS51014">
    <property type="entry name" value="COBK_CBIJ"/>
    <property type="match status" value="1"/>
</dbReference>
<accession>A0A0A0J8G4</accession>
<dbReference type="GO" id="GO:0016994">
    <property type="term" value="F:precorrin-6A reductase activity"/>
    <property type="evidence" value="ECO:0007669"/>
    <property type="project" value="InterPro"/>
</dbReference>
<gene>
    <name evidence="4" type="ORF">N802_19400</name>
</gene>
<dbReference type="NCBIfam" id="TIGR00715">
    <property type="entry name" value="precor6x_red"/>
    <property type="match status" value="1"/>
</dbReference>
<keyword evidence="5" id="KW-1185">Reference proteome</keyword>
<comment type="caution">
    <text evidence="4">The sequence shown here is derived from an EMBL/GenBank/DDBJ whole genome shotgun (WGS) entry which is preliminary data.</text>
</comment>
<dbReference type="PANTHER" id="PTHR36925">
    <property type="entry name" value="COBALT-PRECORRIN-6A REDUCTASE"/>
    <property type="match status" value="1"/>
</dbReference>
<keyword evidence="3" id="KW-0560">Oxidoreductase</keyword>
<evidence type="ECO:0000313" key="5">
    <source>
        <dbReference type="Proteomes" id="UP000030002"/>
    </source>
</evidence>
<evidence type="ECO:0000313" key="4">
    <source>
        <dbReference type="EMBL" id="KGN31921.1"/>
    </source>
</evidence>
<dbReference type="GO" id="GO:0009236">
    <property type="term" value="P:cobalamin biosynthetic process"/>
    <property type="evidence" value="ECO:0007669"/>
    <property type="project" value="UniProtKB-UniPathway"/>
</dbReference>
<reference evidence="4 5" key="1">
    <citation type="submission" date="2013-08" db="EMBL/GenBank/DDBJ databases">
        <title>The genome sequence of Knoellia sinensis.</title>
        <authorList>
            <person name="Zhu W."/>
            <person name="Wang G."/>
        </authorList>
    </citation>
    <scope>NUCLEOTIDE SEQUENCE [LARGE SCALE GENOMIC DNA]</scope>
    <source>
        <strain evidence="4 5">KCTC 19936</strain>
    </source>
</reference>
<dbReference type="eggNOG" id="COG2099">
    <property type="taxonomic scope" value="Bacteria"/>
</dbReference>
<keyword evidence="2" id="KW-0169">Cobalamin biosynthesis</keyword>
<dbReference type="EMBL" id="AVPJ01000009">
    <property type="protein sequence ID" value="KGN31921.1"/>
    <property type="molecule type" value="Genomic_DNA"/>
</dbReference>
<evidence type="ECO:0000256" key="2">
    <source>
        <dbReference type="ARBA" id="ARBA00022573"/>
    </source>
</evidence>
<protein>
    <submittedName>
        <fullName evidence="4">Cobalt-precorrin-6x reductase</fullName>
    </submittedName>
</protein>
<dbReference type="STRING" id="1385520.N802_19400"/>
<name>A0A0A0J8G4_9MICO</name>
<dbReference type="InterPro" id="IPR003723">
    <property type="entry name" value="Precorrin-6x_reduct"/>
</dbReference>
<sequence>MLLLGGTAEARALAAALVAAGVDVVSSLAGRVSRPRMPVGEVRVGGFGGVPGLVHALGDGAFTHLVDATHPFALRMTANAGAAADEAGVPCLRLARPGWREHPDAASWLWVDDYDAARERAEELGAVRPFITTGRQTLEHYAAWDDRGVVLRIVEPLEVPAPSRWTVLLDRGPFEVENELALMREHGVDVVLTKDSGGDYTAAKLTAARHVGLPVVVVRRPTVPAGMAEVSSVDAVLTWLGTSAQG</sequence>
<comment type="pathway">
    <text evidence="1">Cofactor biosynthesis; adenosylcobalamin biosynthesis.</text>
</comment>
<organism evidence="4 5">
    <name type="scientific">Knoellia sinensis KCTC 19936</name>
    <dbReference type="NCBI Taxonomy" id="1385520"/>
    <lineage>
        <taxon>Bacteria</taxon>
        <taxon>Bacillati</taxon>
        <taxon>Actinomycetota</taxon>
        <taxon>Actinomycetes</taxon>
        <taxon>Micrococcales</taxon>
        <taxon>Intrasporangiaceae</taxon>
        <taxon>Knoellia</taxon>
    </lineage>
</organism>
<dbReference type="Proteomes" id="UP000030002">
    <property type="component" value="Unassembled WGS sequence"/>
</dbReference>